<organism evidence="2 3">
    <name type="scientific">Popillia japonica</name>
    <name type="common">Japanese beetle</name>
    <dbReference type="NCBI Taxonomy" id="7064"/>
    <lineage>
        <taxon>Eukaryota</taxon>
        <taxon>Metazoa</taxon>
        <taxon>Ecdysozoa</taxon>
        <taxon>Arthropoda</taxon>
        <taxon>Hexapoda</taxon>
        <taxon>Insecta</taxon>
        <taxon>Pterygota</taxon>
        <taxon>Neoptera</taxon>
        <taxon>Endopterygota</taxon>
        <taxon>Coleoptera</taxon>
        <taxon>Polyphaga</taxon>
        <taxon>Scarabaeiformia</taxon>
        <taxon>Scarabaeidae</taxon>
        <taxon>Rutelinae</taxon>
        <taxon>Popillia</taxon>
    </lineage>
</organism>
<keyword evidence="3" id="KW-1185">Reference proteome</keyword>
<accession>A0AAW1J141</accession>
<comment type="caution">
    <text evidence="2">The sequence shown here is derived from an EMBL/GenBank/DDBJ whole genome shotgun (WGS) entry which is preliminary data.</text>
</comment>
<protein>
    <submittedName>
        <fullName evidence="2">Uncharacterized protein</fullName>
    </submittedName>
</protein>
<name>A0AAW1J141_POPJA</name>
<evidence type="ECO:0000313" key="3">
    <source>
        <dbReference type="Proteomes" id="UP001458880"/>
    </source>
</evidence>
<proteinExistence type="predicted"/>
<dbReference type="EMBL" id="JASPKY010000449">
    <property type="protein sequence ID" value="KAK9696501.1"/>
    <property type="molecule type" value="Genomic_DNA"/>
</dbReference>
<reference evidence="2 3" key="1">
    <citation type="journal article" date="2024" name="BMC Genomics">
        <title>De novo assembly and annotation of Popillia japonica's genome with initial clues to its potential as an invasive pest.</title>
        <authorList>
            <person name="Cucini C."/>
            <person name="Boschi S."/>
            <person name="Funari R."/>
            <person name="Cardaioli E."/>
            <person name="Iannotti N."/>
            <person name="Marturano G."/>
            <person name="Paoli F."/>
            <person name="Bruttini M."/>
            <person name="Carapelli A."/>
            <person name="Frati F."/>
            <person name="Nardi F."/>
        </authorList>
    </citation>
    <scope>NUCLEOTIDE SEQUENCE [LARGE SCALE GENOMIC DNA]</scope>
    <source>
        <strain evidence="2">DMR45628</strain>
    </source>
</reference>
<gene>
    <name evidence="2" type="ORF">QE152_g31856</name>
</gene>
<sequence>MIYYQRTDKKPKQNTFKIKIPRMGAQFSFVHFTITFVTCLKLNRLESFAPPHPVELHLKQEYDRRVPGYPTPSIPIRKVIFKSPNFEKTRAPNTAGDRDNHGDDDV</sequence>
<evidence type="ECO:0000313" key="2">
    <source>
        <dbReference type="EMBL" id="KAK9696501.1"/>
    </source>
</evidence>
<evidence type="ECO:0000256" key="1">
    <source>
        <dbReference type="SAM" id="MobiDB-lite"/>
    </source>
</evidence>
<feature type="region of interest" description="Disordered" evidence="1">
    <location>
        <begin position="85"/>
        <end position="106"/>
    </location>
</feature>
<dbReference type="Proteomes" id="UP001458880">
    <property type="component" value="Unassembled WGS sequence"/>
</dbReference>
<dbReference type="AlphaFoldDB" id="A0AAW1J141"/>